<keyword evidence="5" id="KW-0805">Transcription regulation</keyword>
<evidence type="ECO:0000256" key="8">
    <source>
        <dbReference type="PROSITE-ProRule" id="PRU00146"/>
    </source>
</evidence>
<reference evidence="12 13" key="1">
    <citation type="journal article" date="2021" name="J. Hered.">
        <title>A chromosome-level genome assembly of the parasitoid wasp, Cotesia glomerata (Hymenoptera: Braconidae).</title>
        <authorList>
            <person name="Pinto B.J."/>
            <person name="Weis J.J."/>
            <person name="Gamble T."/>
            <person name="Ode P.J."/>
            <person name="Paul R."/>
            <person name="Zaspel J.M."/>
        </authorList>
    </citation>
    <scope>NUCLEOTIDE SEQUENCE [LARGE SCALE GENOMIC DNA]</scope>
    <source>
        <strain evidence="12">CgM1</strain>
    </source>
</reference>
<dbReference type="Pfam" id="PF00628">
    <property type="entry name" value="PHD"/>
    <property type="match status" value="2"/>
</dbReference>
<dbReference type="SMART" id="SM00576">
    <property type="entry name" value="BTP"/>
    <property type="match status" value="2"/>
</dbReference>
<evidence type="ECO:0000313" key="12">
    <source>
        <dbReference type="EMBL" id="KAH0539632.1"/>
    </source>
</evidence>
<gene>
    <name evidence="12" type="ORF">KQX54_006422</name>
</gene>
<dbReference type="GO" id="GO:0046982">
    <property type="term" value="F:protein heterodimerization activity"/>
    <property type="evidence" value="ECO:0007669"/>
    <property type="project" value="InterPro"/>
</dbReference>
<evidence type="ECO:0000259" key="11">
    <source>
        <dbReference type="PROSITE" id="PS50016"/>
    </source>
</evidence>
<feature type="compositionally biased region" description="Basic residues" evidence="10">
    <location>
        <begin position="1100"/>
        <end position="1122"/>
    </location>
</feature>
<dbReference type="InterPro" id="IPR019786">
    <property type="entry name" value="Zinc_finger_PHD-type_CS"/>
</dbReference>
<comment type="subcellular location">
    <subcellularLocation>
        <location evidence="1">Nucleus</location>
    </subcellularLocation>
</comment>
<dbReference type="InterPro" id="IPR006565">
    <property type="entry name" value="BTP"/>
</dbReference>
<name>A0AAV7HYE3_COTGL</name>
<evidence type="ECO:0000256" key="10">
    <source>
        <dbReference type="SAM" id="MobiDB-lite"/>
    </source>
</evidence>
<dbReference type="PROSITE" id="PS01359">
    <property type="entry name" value="ZF_PHD_1"/>
    <property type="match status" value="2"/>
</dbReference>
<dbReference type="InterPro" id="IPR001965">
    <property type="entry name" value="Znf_PHD"/>
</dbReference>
<evidence type="ECO:0000256" key="6">
    <source>
        <dbReference type="ARBA" id="ARBA00023163"/>
    </source>
</evidence>
<dbReference type="GO" id="GO:0002039">
    <property type="term" value="F:p53 binding"/>
    <property type="evidence" value="ECO:0007669"/>
    <property type="project" value="TreeGrafter"/>
</dbReference>
<dbReference type="GO" id="GO:0005669">
    <property type="term" value="C:transcription factor TFIID complex"/>
    <property type="evidence" value="ECO:0007669"/>
    <property type="project" value="TreeGrafter"/>
</dbReference>
<evidence type="ECO:0000256" key="4">
    <source>
        <dbReference type="ARBA" id="ARBA00022833"/>
    </source>
</evidence>
<dbReference type="SMART" id="SM00249">
    <property type="entry name" value="PHD"/>
    <property type="match status" value="2"/>
</dbReference>
<sequence>MAEYSREVLKLIVAQICQAVGWQSVHTSPLEIMVDLLDEYLRQMGQISHNHAEILGRIDIDLQDVGLIFQNMNVELDQLAEYVKNAGSVPCVIQVPKYPIPRKDHFNFMDPEFYKRPMYPNFKELSDEEKEIFEAKNIKININNNQRDVIKRPGDSLFGGLASGKRSKPSSSKLMRKVHSVVMTTSGFLAPVCEGKLPESWTSAKNHGEFYEEPEISIINEYKNENLELPVRESTNLIINTEIPEIKISKVESLANLPQEREKWNVNSVITPNLFPENQLSLKNNQITDKNDKLKKFKEKNKKHRNNNNNKKKIKDDDVIIVYPLDTPVRQSLEKKPIKDRNIKLSSNTYSPILASGNSKISNEEKKKYKAGTKINSAKSSEDLVEKVTLKFPEEIDDAESDLVILPSLVVKRKIKQKKILKNVKKRRKQLRGEVPVVAPKYGLDGERIWICPPCGREDDGTPMIGCDDCDIWYHWVCIGMRVPPPDEVNWYCKPCLAKKRKEGTGDSKKKSQGRERMAEYSRGVLQVIVAQICQSIGWRSIHSTPLEFMVDLLHEYLWQLAHVSHEYGGVLGRTEVNLDDVGLAFQHMNIDLSQLAEYVENVGSIPCAIQVPKYPIPREDHLNFMKPGSREVLKRPMHIPEYLPPMYPKLEELEPVKKEVIFENDENVNTNQTTPLVGPAVENQMSAVINNPVSDVMKRPGDPLLDSFAPDKRIKLSDETKTLREIQSVMMTTSGFLSPAREGKLPESRTPAQIRSDSPPAVSYPMNPCEPSVDKPKEKEKEPEKVKEKEKEKKVVKKKLEYQKADKESKKKIREQELFKADKMVTVKPKKAEGKNATPKPPKGPVGRPRKFPLKVPVEKPPVGFSDNIKKLPVEPDKQKLTIFKKISKAQEHNKVADVPEVKPKELVSRESSPEIIVDEIDDEPVAVKIEHGEKEKVKNNIDVDFVDIRSPDIFISDMSPPRTPTVPKTPEIKVPGIISDQEIVRKMDRPKTPEFKPPDSLLPKDTMIPPGIPFPIFPPFPPGPGLIPYPINHPLIPRMPLPQPRLLSEQIKVEREREIEIIEDVKPAPVDLMPIRGIIKVAESLPAHPVVKIEKPDKKKKHKVDKKDKAKKKKEKKEKHREKTDKEKKEKRKEKKEKEKEEKEKEKKEEKEKDKEKERDKDKEEVIPKLTLKVDSIAVRPPTPENPIKKITFKPLPKKVEEPKATTSLAISSLVKEKPLKEKVKKVKSPSDAKKALKAEKAAEKHKEVAPVIAATIVGPDGQQIWICPTCGKQDDGTPMIGCDECDAWYHWICIGMHVPPASNENWYCSFCIAKKNEAIPDKKKQKKKVKINV</sequence>
<keyword evidence="9" id="KW-0175">Coiled coil</keyword>
<dbReference type="Pfam" id="PF07524">
    <property type="entry name" value="Bromo_TP"/>
    <property type="match status" value="2"/>
</dbReference>
<dbReference type="Proteomes" id="UP000826195">
    <property type="component" value="Unassembled WGS sequence"/>
</dbReference>
<evidence type="ECO:0000256" key="1">
    <source>
        <dbReference type="ARBA" id="ARBA00004123"/>
    </source>
</evidence>
<protein>
    <recommendedName>
        <fullName evidence="11">PHD-type domain-containing protein</fullName>
    </recommendedName>
</protein>
<dbReference type="PROSITE" id="PS50016">
    <property type="entry name" value="ZF_PHD_2"/>
    <property type="match status" value="2"/>
</dbReference>
<feature type="region of interest" description="Disordered" evidence="10">
    <location>
        <begin position="1094"/>
        <end position="1169"/>
    </location>
</feature>
<feature type="coiled-coil region" evidence="9">
    <location>
        <begin position="280"/>
        <end position="314"/>
    </location>
</feature>
<dbReference type="SUPFAM" id="SSF57903">
    <property type="entry name" value="FYVE/PHD zinc finger"/>
    <property type="match status" value="2"/>
</dbReference>
<evidence type="ECO:0000256" key="2">
    <source>
        <dbReference type="ARBA" id="ARBA00022723"/>
    </source>
</evidence>
<dbReference type="PANTHER" id="PTHR46452:SF1">
    <property type="entry name" value="TRANSCRIPTION INITIATION FACTOR TFIID SUBUNIT 3"/>
    <property type="match status" value="1"/>
</dbReference>
<proteinExistence type="predicted"/>
<dbReference type="InterPro" id="IPR011011">
    <property type="entry name" value="Znf_FYVE_PHD"/>
</dbReference>
<feature type="domain" description="PHD-type" evidence="11">
    <location>
        <begin position="449"/>
        <end position="499"/>
    </location>
</feature>
<keyword evidence="2" id="KW-0479">Metal-binding</keyword>
<organism evidence="12 13">
    <name type="scientific">Cotesia glomerata</name>
    <name type="common">Lepidopteran parasitic wasp</name>
    <name type="synonym">Apanteles glomeratus</name>
    <dbReference type="NCBI Taxonomy" id="32391"/>
    <lineage>
        <taxon>Eukaryota</taxon>
        <taxon>Metazoa</taxon>
        <taxon>Ecdysozoa</taxon>
        <taxon>Arthropoda</taxon>
        <taxon>Hexapoda</taxon>
        <taxon>Insecta</taxon>
        <taxon>Pterygota</taxon>
        <taxon>Neoptera</taxon>
        <taxon>Endopterygota</taxon>
        <taxon>Hymenoptera</taxon>
        <taxon>Apocrita</taxon>
        <taxon>Ichneumonoidea</taxon>
        <taxon>Braconidae</taxon>
        <taxon>Microgastrinae</taxon>
        <taxon>Cotesia</taxon>
    </lineage>
</organism>
<evidence type="ECO:0000256" key="9">
    <source>
        <dbReference type="SAM" id="Coils"/>
    </source>
</evidence>
<comment type="caution">
    <text evidence="12">The sequence shown here is derived from an EMBL/GenBank/DDBJ whole genome shotgun (WGS) entry which is preliminary data.</text>
</comment>
<dbReference type="InterPro" id="IPR019787">
    <property type="entry name" value="Znf_PHD-finger"/>
</dbReference>
<keyword evidence="13" id="KW-1185">Reference proteome</keyword>
<keyword evidence="4" id="KW-0862">Zinc</keyword>
<dbReference type="InterPro" id="IPR013083">
    <property type="entry name" value="Znf_RING/FYVE/PHD"/>
</dbReference>
<dbReference type="InterPro" id="IPR009072">
    <property type="entry name" value="Histone-fold"/>
</dbReference>
<evidence type="ECO:0000313" key="13">
    <source>
        <dbReference type="Proteomes" id="UP000826195"/>
    </source>
</evidence>
<feature type="compositionally biased region" description="Basic and acidic residues" evidence="10">
    <location>
        <begin position="773"/>
        <end position="835"/>
    </location>
</feature>
<dbReference type="PANTHER" id="PTHR46452">
    <property type="entry name" value="TRANSCRIPTION INITIATION FACTOR TFIID SUBUNIT 3"/>
    <property type="match status" value="1"/>
</dbReference>
<evidence type="ECO:0000256" key="5">
    <source>
        <dbReference type="ARBA" id="ARBA00023015"/>
    </source>
</evidence>
<dbReference type="CDD" id="cd22916">
    <property type="entry name" value="HFD_TAF3"/>
    <property type="match status" value="1"/>
</dbReference>
<feature type="domain" description="PHD-type" evidence="11">
    <location>
        <begin position="1267"/>
        <end position="1317"/>
    </location>
</feature>
<keyword evidence="7" id="KW-0539">Nucleus</keyword>
<accession>A0AAV7HYE3</accession>
<dbReference type="Gene3D" id="3.30.40.10">
    <property type="entry name" value="Zinc/RING finger domain, C3HC4 (zinc finger)"/>
    <property type="match status" value="2"/>
</dbReference>
<dbReference type="GO" id="GO:0045944">
    <property type="term" value="P:positive regulation of transcription by RNA polymerase II"/>
    <property type="evidence" value="ECO:0007669"/>
    <property type="project" value="TreeGrafter"/>
</dbReference>
<feature type="region of interest" description="Disordered" evidence="10">
    <location>
        <begin position="735"/>
        <end position="872"/>
    </location>
</feature>
<evidence type="ECO:0000256" key="3">
    <source>
        <dbReference type="ARBA" id="ARBA00022771"/>
    </source>
</evidence>
<keyword evidence="3 8" id="KW-0863">Zinc-finger</keyword>
<dbReference type="CDD" id="cd15522">
    <property type="entry name" value="PHD_TAF3"/>
    <property type="match status" value="2"/>
</dbReference>
<dbReference type="GO" id="GO:0008270">
    <property type="term" value="F:zinc ion binding"/>
    <property type="evidence" value="ECO:0007669"/>
    <property type="project" value="UniProtKB-KW"/>
</dbReference>
<dbReference type="Gene3D" id="1.10.20.10">
    <property type="entry name" value="Histone, subunit A"/>
    <property type="match status" value="2"/>
</dbReference>
<evidence type="ECO:0000256" key="7">
    <source>
        <dbReference type="ARBA" id="ARBA00023242"/>
    </source>
</evidence>
<feature type="compositionally biased region" description="Basic and acidic residues" evidence="10">
    <location>
        <begin position="1138"/>
        <end position="1169"/>
    </location>
</feature>
<keyword evidence="6" id="KW-0804">Transcription</keyword>
<dbReference type="EMBL" id="JAHXZJ010002609">
    <property type="protein sequence ID" value="KAH0539632.1"/>
    <property type="molecule type" value="Genomic_DNA"/>
</dbReference>